<name>A0A495V3T3_9GAMM</name>
<gene>
    <name evidence="1" type="ORF">BDD21_0667</name>
    <name evidence="2" type="ORF">BDD21_0670</name>
</gene>
<evidence type="ECO:0000313" key="3">
    <source>
        <dbReference type="Proteomes" id="UP000274556"/>
    </source>
</evidence>
<reference evidence="1 3" key="1">
    <citation type="submission" date="2018-10" db="EMBL/GenBank/DDBJ databases">
        <title>Genomic Encyclopedia of Archaeal and Bacterial Type Strains, Phase II (KMG-II): from individual species to whole genera.</title>
        <authorList>
            <person name="Goeker M."/>
        </authorList>
    </citation>
    <scope>NUCLEOTIDE SEQUENCE [LARGE SCALE GENOMIC DNA]</scope>
    <source>
        <strain evidence="1 3">DSM 235</strain>
    </source>
</reference>
<comment type="caution">
    <text evidence="1">The sequence shown here is derived from an EMBL/GenBank/DDBJ whole genome shotgun (WGS) entry which is preliminary data.</text>
</comment>
<evidence type="ECO:0000313" key="1">
    <source>
        <dbReference type="EMBL" id="RKT43340.1"/>
    </source>
</evidence>
<proteinExistence type="predicted"/>
<dbReference type="EMBL" id="RBXL01000001">
    <property type="protein sequence ID" value="RKT43341.1"/>
    <property type="molecule type" value="Genomic_DNA"/>
</dbReference>
<protein>
    <submittedName>
        <fullName evidence="1">Uncharacterized protein</fullName>
    </submittedName>
</protein>
<accession>A0A495V3T3</accession>
<sequence>MRNDQEIRPEYPAELIKSGTRGKYARRYREGTNIVLIDPELNKLFPNAEAVNRALREYAKERKMLT</sequence>
<dbReference type="EMBL" id="RBXL01000001">
    <property type="protein sequence ID" value="RKT43340.1"/>
    <property type="molecule type" value="Genomic_DNA"/>
</dbReference>
<dbReference type="AlphaFoldDB" id="A0A495V3T3"/>
<dbReference type="Proteomes" id="UP000274556">
    <property type="component" value="Unassembled WGS sequence"/>
</dbReference>
<keyword evidence="3" id="KW-1185">Reference proteome</keyword>
<dbReference type="OrthoDB" id="532567at2"/>
<evidence type="ECO:0000313" key="2">
    <source>
        <dbReference type="EMBL" id="RKT43341.1"/>
    </source>
</evidence>
<organism evidence="1 3">
    <name type="scientific">Thiocapsa rosea</name>
    <dbReference type="NCBI Taxonomy" id="69360"/>
    <lineage>
        <taxon>Bacteria</taxon>
        <taxon>Pseudomonadati</taxon>
        <taxon>Pseudomonadota</taxon>
        <taxon>Gammaproteobacteria</taxon>
        <taxon>Chromatiales</taxon>
        <taxon>Chromatiaceae</taxon>
        <taxon>Thiocapsa</taxon>
    </lineage>
</organism>